<sequence>MRAAYKISKFIFKIKRLYGYGEDIPKTGLYQCKVCKEEQWLNRYGQFPLCNHKTNFQRYFKEFLHLRTWKFISENNNTKSDKEEELCAISLEEKGENSTLEYSR</sequence>
<protein>
    <submittedName>
        <fullName evidence="1">Uncharacterized protein</fullName>
    </submittedName>
</protein>
<dbReference type="RefSeq" id="WP_202750479.1">
    <property type="nucleotide sequence ID" value="NZ_JAESWC010000017.1"/>
</dbReference>
<accession>A0ABS1TEF8</accession>
<keyword evidence="2" id="KW-1185">Reference proteome</keyword>
<evidence type="ECO:0000313" key="1">
    <source>
        <dbReference type="EMBL" id="MBL4937730.1"/>
    </source>
</evidence>
<evidence type="ECO:0000313" key="2">
    <source>
        <dbReference type="Proteomes" id="UP000632377"/>
    </source>
</evidence>
<dbReference type="EMBL" id="JAESWC010000017">
    <property type="protein sequence ID" value="MBL4937730.1"/>
    <property type="molecule type" value="Genomic_DNA"/>
</dbReference>
<comment type="caution">
    <text evidence="1">The sequence shown here is derived from an EMBL/GenBank/DDBJ whole genome shotgun (WGS) entry which is preliminary data.</text>
</comment>
<dbReference type="Proteomes" id="UP000632377">
    <property type="component" value="Unassembled WGS sequence"/>
</dbReference>
<organism evidence="1 2">
    <name type="scientific">Clostridium rhizosphaerae</name>
    <dbReference type="NCBI Taxonomy" id="2803861"/>
    <lineage>
        <taxon>Bacteria</taxon>
        <taxon>Bacillati</taxon>
        <taxon>Bacillota</taxon>
        <taxon>Clostridia</taxon>
        <taxon>Eubacteriales</taxon>
        <taxon>Clostridiaceae</taxon>
        <taxon>Clostridium</taxon>
    </lineage>
</organism>
<gene>
    <name evidence="1" type="ORF">JK636_18655</name>
</gene>
<reference evidence="1 2" key="1">
    <citation type="submission" date="2021-01" db="EMBL/GenBank/DDBJ databases">
        <title>Genome public.</title>
        <authorList>
            <person name="Liu C."/>
            <person name="Sun Q."/>
        </authorList>
    </citation>
    <scope>NUCLEOTIDE SEQUENCE [LARGE SCALE GENOMIC DNA]</scope>
    <source>
        <strain evidence="1 2">YIM B02515</strain>
    </source>
</reference>
<proteinExistence type="predicted"/>
<name>A0ABS1TEF8_9CLOT</name>